<dbReference type="RefSeq" id="WP_055336508.1">
    <property type="nucleotide sequence ID" value="NZ_CDNF01000025.1"/>
</dbReference>
<dbReference type="AlphaFoldDB" id="A0A0C7QL77"/>
<dbReference type="InterPro" id="IPR013099">
    <property type="entry name" value="K_chnl_dom"/>
</dbReference>
<dbReference type="Pfam" id="PF07885">
    <property type="entry name" value="Ion_trans_2"/>
    <property type="match status" value="1"/>
</dbReference>
<protein>
    <submittedName>
        <fullName evidence="3">Ion transport 2 domain-containing protein</fullName>
    </submittedName>
</protein>
<evidence type="ECO:0000313" key="3">
    <source>
        <dbReference type="EMBL" id="CEQ04602.1"/>
    </source>
</evidence>
<reference evidence="3 4" key="1">
    <citation type="submission" date="2015-01" db="EMBL/GenBank/DDBJ databases">
        <authorList>
            <person name="Aslett A.Martin."/>
            <person name="De Silva Nishadi"/>
        </authorList>
    </citation>
    <scope>NUCLEOTIDE SEQUENCE [LARGE SCALE GENOMIC DNA]</scope>
    <source>
        <strain evidence="3 4">R28058</strain>
    </source>
</reference>
<accession>A0A0C7QL77</accession>
<dbReference type="SUPFAM" id="SSF81324">
    <property type="entry name" value="Voltage-gated potassium channels"/>
    <property type="match status" value="1"/>
</dbReference>
<keyword evidence="1" id="KW-1133">Transmembrane helix</keyword>
<feature type="transmembrane region" description="Helical" evidence="1">
    <location>
        <begin position="269"/>
        <end position="286"/>
    </location>
</feature>
<dbReference type="InterPro" id="IPR001646">
    <property type="entry name" value="5peptide_repeat"/>
</dbReference>
<gene>
    <name evidence="3" type="ORF">R28058_23201</name>
</gene>
<feature type="transmembrane region" description="Helical" evidence="1">
    <location>
        <begin position="292"/>
        <end position="318"/>
    </location>
</feature>
<dbReference type="EMBL" id="CEKZ01000014">
    <property type="protein sequence ID" value="CEQ04602.1"/>
    <property type="molecule type" value="Genomic_DNA"/>
</dbReference>
<dbReference type="Gene3D" id="1.10.287.70">
    <property type="match status" value="1"/>
</dbReference>
<evidence type="ECO:0000256" key="1">
    <source>
        <dbReference type="SAM" id="Phobius"/>
    </source>
</evidence>
<sequence>MSNIEFNKLRKNKKFNIEKRINNDEDYIHISSNGLKHHIKYNLIKDLKIVKSLNLKLRKFDGINFDCIEFNNCDLEDSIFINCKMENIRFVNCKMKKLIIKDSELNKITFENNEMKKSNFINCDIKYNIIRDCDFKGTSLIECNIYDFEFDDRLLTKFDEDTFFDKLKTEDEEGNFNFYKSIAYKFQQNNLLNHYGEYFYIYKISERKKLKGLEKLKSICSWLICGYGERPTYTLITSLEIIFLFTIMYMIFGLKLVNENVYLGLSINDFFRAFHFSIVTFTTVGYGDITPIGYSILLSGIEMFLGVTMVGIWTATLARKINR</sequence>
<dbReference type="Proteomes" id="UP000049127">
    <property type="component" value="Unassembled WGS sequence"/>
</dbReference>
<organism evidence="3 4">
    <name type="scientific">Paraclostridium sordellii</name>
    <name type="common">Clostridium sordellii</name>
    <dbReference type="NCBI Taxonomy" id="1505"/>
    <lineage>
        <taxon>Bacteria</taxon>
        <taxon>Bacillati</taxon>
        <taxon>Bacillota</taxon>
        <taxon>Clostridia</taxon>
        <taxon>Peptostreptococcales</taxon>
        <taxon>Peptostreptococcaceae</taxon>
        <taxon>Paraclostridium</taxon>
    </lineage>
</organism>
<proteinExistence type="predicted"/>
<dbReference type="Gene3D" id="2.160.20.80">
    <property type="entry name" value="E3 ubiquitin-protein ligase SopA"/>
    <property type="match status" value="1"/>
</dbReference>
<keyword evidence="1" id="KW-0472">Membrane</keyword>
<evidence type="ECO:0000259" key="2">
    <source>
        <dbReference type="Pfam" id="PF07885"/>
    </source>
</evidence>
<feature type="transmembrane region" description="Helical" evidence="1">
    <location>
        <begin position="233"/>
        <end position="257"/>
    </location>
</feature>
<feature type="domain" description="Potassium channel" evidence="2">
    <location>
        <begin position="242"/>
        <end position="321"/>
    </location>
</feature>
<dbReference type="OrthoDB" id="268207at2"/>
<name>A0A0C7QL77_PARSO</name>
<evidence type="ECO:0000313" key="4">
    <source>
        <dbReference type="Proteomes" id="UP000049127"/>
    </source>
</evidence>
<dbReference type="Pfam" id="PF13599">
    <property type="entry name" value="Pentapeptide_4"/>
    <property type="match status" value="1"/>
</dbReference>
<dbReference type="SUPFAM" id="SSF141571">
    <property type="entry name" value="Pentapeptide repeat-like"/>
    <property type="match status" value="1"/>
</dbReference>
<keyword evidence="1" id="KW-0812">Transmembrane</keyword>